<gene>
    <name evidence="3" type="ORF">FPZ08_06820</name>
</gene>
<keyword evidence="4" id="KW-1185">Reference proteome</keyword>
<evidence type="ECO:0000313" key="3">
    <source>
        <dbReference type="EMBL" id="QDZ10486.1"/>
    </source>
</evidence>
<dbReference type="Pfam" id="PF01337">
    <property type="entry name" value="Barstar"/>
    <property type="match status" value="1"/>
</dbReference>
<dbReference type="Gene3D" id="3.30.370.10">
    <property type="entry name" value="Barstar-like"/>
    <property type="match status" value="1"/>
</dbReference>
<protein>
    <submittedName>
        <fullName evidence="3">Ribonuclease inhibitor</fullName>
    </submittedName>
</protein>
<evidence type="ECO:0000259" key="2">
    <source>
        <dbReference type="Pfam" id="PF01337"/>
    </source>
</evidence>
<dbReference type="InterPro" id="IPR035905">
    <property type="entry name" value="Barstar-like_sf"/>
</dbReference>
<dbReference type="Proteomes" id="UP000315364">
    <property type="component" value="Chromosome"/>
</dbReference>
<proteinExistence type="inferred from homology"/>
<evidence type="ECO:0000256" key="1">
    <source>
        <dbReference type="ARBA" id="ARBA00006845"/>
    </source>
</evidence>
<dbReference type="SUPFAM" id="SSF52038">
    <property type="entry name" value="Barstar-related"/>
    <property type="match status" value="1"/>
</dbReference>
<dbReference type="RefSeq" id="WP_146289273.1">
    <property type="nucleotide sequence ID" value="NZ_CP042304.1"/>
</dbReference>
<dbReference type="KEGG" id="dea:FPZ08_06820"/>
<dbReference type="AlphaFoldDB" id="A0A5B8LQX7"/>
<evidence type="ECO:0000313" key="4">
    <source>
        <dbReference type="Proteomes" id="UP000315364"/>
    </source>
</evidence>
<dbReference type="InterPro" id="IPR000468">
    <property type="entry name" value="Barstar"/>
</dbReference>
<organism evidence="3 4">
    <name type="scientific">Devosia ginsengisoli</name>
    <dbReference type="NCBI Taxonomy" id="400770"/>
    <lineage>
        <taxon>Bacteria</taxon>
        <taxon>Pseudomonadati</taxon>
        <taxon>Pseudomonadota</taxon>
        <taxon>Alphaproteobacteria</taxon>
        <taxon>Hyphomicrobiales</taxon>
        <taxon>Devosiaceae</taxon>
        <taxon>Devosia</taxon>
    </lineage>
</organism>
<dbReference type="EMBL" id="CP042304">
    <property type="protein sequence ID" value="QDZ10486.1"/>
    <property type="molecule type" value="Genomic_DNA"/>
</dbReference>
<sequence>MPKTLVIEGSRVHDIPSFYDEINRVFMADADWKLGPSLDALDDLLYGGFGVLHGEPTITLVWNAFETCREALGRGTTRAYYLKKLAEPSRYNVERIKSDLAALEAGTGPTYFEIVLQIIAEHPNIALQAR</sequence>
<name>A0A5B8LQX7_9HYPH</name>
<dbReference type="OrthoDB" id="4793808at2"/>
<accession>A0A5B8LQX7</accession>
<reference evidence="3 4" key="1">
    <citation type="submission" date="2019-07" db="EMBL/GenBank/DDBJ databases">
        <title>Full genome sequence of Devosia sp. Gsoil 520.</title>
        <authorList>
            <person name="Im W.-T."/>
        </authorList>
    </citation>
    <scope>NUCLEOTIDE SEQUENCE [LARGE SCALE GENOMIC DNA]</scope>
    <source>
        <strain evidence="3 4">Gsoil 520</strain>
    </source>
</reference>
<comment type="similarity">
    <text evidence="1">Belongs to the barstar family.</text>
</comment>
<feature type="domain" description="Barstar (barnase inhibitor)" evidence="2">
    <location>
        <begin position="4"/>
        <end position="74"/>
    </location>
</feature>